<organism evidence="1 2">
    <name type="scientific">Cymbomonas tetramitiformis</name>
    <dbReference type="NCBI Taxonomy" id="36881"/>
    <lineage>
        <taxon>Eukaryota</taxon>
        <taxon>Viridiplantae</taxon>
        <taxon>Chlorophyta</taxon>
        <taxon>Pyramimonadophyceae</taxon>
        <taxon>Pyramimonadales</taxon>
        <taxon>Pyramimonadaceae</taxon>
        <taxon>Cymbomonas</taxon>
    </lineage>
</organism>
<comment type="caution">
    <text evidence="1">The sequence shown here is derived from an EMBL/GenBank/DDBJ whole genome shotgun (WGS) entry which is preliminary data.</text>
</comment>
<dbReference type="AlphaFoldDB" id="A0AAE0BYU3"/>
<name>A0AAE0BYU3_9CHLO</name>
<dbReference type="PANTHER" id="PTHR28348:SF1">
    <property type="entry name" value="UPF0193 PROTEIN EVG1"/>
    <property type="match status" value="1"/>
</dbReference>
<dbReference type="PANTHER" id="PTHR28348">
    <property type="entry name" value="UPF0193 PROTEIN EVG1"/>
    <property type="match status" value="1"/>
</dbReference>
<evidence type="ECO:0000313" key="2">
    <source>
        <dbReference type="Proteomes" id="UP001190700"/>
    </source>
</evidence>
<dbReference type="EMBL" id="LGRX02031557">
    <property type="protein sequence ID" value="KAK3244683.1"/>
    <property type="molecule type" value="Genomic_DNA"/>
</dbReference>
<keyword evidence="2" id="KW-1185">Reference proteome</keyword>
<sequence length="243" mass="27331">MSEPTTSDGEAVYNVFDRSTPAGRALFAIYNGDNAGKKTGNKISGRNRAAHQKKLEGGYVPTVIEEADWNKRKTDKPSLQQMEVPVPQVYGAVARDPEAVGRPGLPFMGKKAERQIKAEAKQLDLEISAAPAPEYKGLQTNEKEKIRYARKLEFNGKPPEEMPEGHFKKPVKREPPTRLQELEGLFADCVTAIEEREEFLADMTKCGMREKYETQIKGEIQQKLTTLKSLDEKIKALTLRPER</sequence>
<dbReference type="Pfam" id="PF05250">
    <property type="entry name" value="UPF0193"/>
    <property type="match status" value="1"/>
</dbReference>
<dbReference type="Proteomes" id="UP001190700">
    <property type="component" value="Unassembled WGS sequence"/>
</dbReference>
<reference evidence="1 2" key="1">
    <citation type="journal article" date="2015" name="Genome Biol. Evol.">
        <title>Comparative Genomics of a Bacterivorous Green Alga Reveals Evolutionary Causalities and Consequences of Phago-Mixotrophic Mode of Nutrition.</title>
        <authorList>
            <person name="Burns J.A."/>
            <person name="Paasch A."/>
            <person name="Narechania A."/>
            <person name="Kim E."/>
        </authorList>
    </citation>
    <scope>NUCLEOTIDE SEQUENCE [LARGE SCALE GENOMIC DNA]</scope>
    <source>
        <strain evidence="1 2">PLY_AMNH</strain>
    </source>
</reference>
<dbReference type="InterPro" id="IPR007914">
    <property type="entry name" value="UPF0193"/>
</dbReference>
<gene>
    <name evidence="1" type="ORF">CYMTET_45711</name>
</gene>
<accession>A0AAE0BYU3</accession>
<evidence type="ECO:0000313" key="1">
    <source>
        <dbReference type="EMBL" id="KAK3244683.1"/>
    </source>
</evidence>
<protein>
    <recommendedName>
        <fullName evidence="3">Enkurin domain-containing protein</fullName>
    </recommendedName>
</protein>
<proteinExistence type="predicted"/>
<evidence type="ECO:0008006" key="3">
    <source>
        <dbReference type="Google" id="ProtNLM"/>
    </source>
</evidence>